<proteinExistence type="inferred from homology"/>
<gene>
    <name evidence="3" type="primary">Fam116b</name>
    <name evidence="3" type="ORF">g.242</name>
</gene>
<dbReference type="AlphaFoldDB" id="A0A6G1SIZ2"/>
<evidence type="ECO:0000313" key="3">
    <source>
        <dbReference type="EMBL" id="MDE49942.1"/>
    </source>
</evidence>
<evidence type="ECO:0000256" key="1">
    <source>
        <dbReference type="ARBA" id="ARBA00007159"/>
    </source>
</evidence>
<feature type="domain" description="UDENN" evidence="2">
    <location>
        <begin position="24"/>
        <end position="566"/>
    </location>
</feature>
<dbReference type="InterPro" id="IPR024224">
    <property type="entry name" value="DENND6"/>
</dbReference>
<dbReference type="Pfam" id="PF09794">
    <property type="entry name" value="Avl9"/>
    <property type="match status" value="1"/>
</dbReference>
<sequence>MDDPIDKKLYKIPEIPAHLSAWIHSIYIVTFDIEFGQAIEKQYPLDSKGLELTDQEANNICYSSFPDSNSSILGSTQFHFRMRLSNLDERLKLFYKQYNTKTTQALSVDTKFIYGYVHFLQRKDPTLKRGYFQKSLVILSMLPFVELFYNIVNIVGTRYFEVSNLQLKDIYDQILNWPQIETGSPLSLCMLNSNIALYIPNKDDKLNSLHANLSPASASYASRLRVIRNKQKPYSSNNNDVRDDFNSQLSSTGYLATTVHGTPLTLVKPHQNYQTILTAFDLDLYRCFYSVISDLQLLWEMILTCEPFIVIAHTPDVCANFVQALTSLIYPFKYNADFRPFFTIHDQEFKEYVGLKDSKPNVILGVTNPFFAKSLEHWPNVIQLCSMTSSKSSDQISSLITSLSSMNSQQPASVAMPQQALKIPFVDRLRFSSTEVHKPGLNTKYRAHLTKDRHFLTKILRSNKAHGNNRPNSVQTALIRRWLIELTQSFFMPLERYLTQLMPLHSKISPFKAPPELPSFDIEAFLATLDTSGPQLTTKIKGDWLGLYKKFFSCSNFYSWYSERKSEIDRKLWNLHLDTFLDIDLPQVIKSKDEVELVDMVIYFKRRLALAVSKSHDYHFSCENMEQFRYKLTELINALPEDMRTFFLQRQQ</sequence>
<dbReference type="InterPro" id="IPR018307">
    <property type="entry name" value="ABL9/DENND6_dom"/>
</dbReference>
<accession>A0A6G1SIZ2</accession>
<dbReference type="SMART" id="SM00799">
    <property type="entry name" value="DENN"/>
    <property type="match status" value="1"/>
</dbReference>
<protein>
    <submittedName>
        <fullName evidence="3">Protein FAM116B</fullName>
    </submittedName>
</protein>
<dbReference type="GO" id="GO:0055037">
    <property type="term" value="C:recycling endosome"/>
    <property type="evidence" value="ECO:0007669"/>
    <property type="project" value="TreeGrafter"/>
</dbReference>
<dbReference type="PANTHER" id="PTHR13677:SF0">
    <property type="entry name" value="LD41638P"/>
    <property type="match status" value="1"/>
</dbReference>
<name>A0A6G1SIZ2_9ACAR</name>
<comment type="similarity">
    <text evidence="1">Belongs to the DENND6 family.</text>
</comment>
<dbReference type="InterPro" id="IPR037516">
    <property type="entry name" value="Tripartite_DENN"/>
</dbReference>
<dbReference type="GO" id="GO:0005085">
    <property type="term" value="F:guanyl-nucleotide exchange factor activity"/>
    <property type="evidence" value="ECO:0007669"/>
    <property type="project" value="InterPro"/>
</dbReference>
<dbReference type="EMBL" id="GGYP01005171">
    <property type="protein sequence ID" value="MDE49942.1"/>
    <property type="molecule type" value="Transcribed_RNA"/>
</dbReference>
<dbReference type="PANTHER" id="PTHR13677">
    <property type="entry name" value="LD41638P"/>
    <property type="match status" value="1"/>
</dbReference>
<reference evidence="3" key="1">
    <citation type="submission" date="2018-10" db="EMBL/GenBank/DDBJ databases">
        <title>Transcriptome assembly of Aceria tosichella (Wheat curl mite) Type 2.</title>
        <authorList>
            <person name="Scully E.D."/>
            <person name="Geib S.M."/>
            <person name="Palmer N.A."/>
            <person name="Gupta A.K."/>
            <person name="Sarath G."/>
            <person name="Tatineni S."/>
        </authorList>
    </citation>
    <scope>NUCLEOTIDE SEQUENCE</scope>
    <source>
        <strain evidence="3">LincolnNE</strain>
    </source>
</reference>
<dbReference type="InterPro" id="IPR001194">
    <property type="entry name" value="cDENN_dom"/>
</dbReference>
<evidence type="ECO:0000259" key="2">
    <source>
        <dbReference type="PROSITE" id="PS50211"/>
    </source>
</evidence>
<organism evidence="3">
    <name type="scientific">Aceria tosichella</name>
    <name type="common">wheat curl mite</name>
    <dbReference type="NCBI Taxonomy" id="561515"/>
    <lineage>
        <taxon>Eukaryota</taxon>
        <taxon>Metazoa</taxon>
        <taxon>Ecdysozoa</taxon>
        <taxon>Arthropoda</taxon>
        <taxon>Chelicerata</taxon>
        <taxon>Arachnida</taxon>
        <taxon>Acari</taxon>
        <taxon>Acariformes</taxon>
        <taxon>Trombidiformes</taxon>
        <taxon>Prostigmata</taxon>
        <taxon>Eupodina</taxon>
        <taxon>Eriophyoidea</taxon>
        <taxon>Eriophyidae</taxon>
        <taxon>Eriophyinae</taxon>
        <taxon>Aceriini</taxon>
        <taxon>Aceria</taxon>
    </lineage>
</organism>
<dbReference type="PROSITE" id="PS50211">
    <property type="entry name" value="DENN"/>
    <property type="match status" value="1"/>
</dbReference>